<dbReference type="OrthoDB" id="9991235at2759"/>
<dbReference type="GO" id="GO:0005634">
    <property type="term" value="C:nucleus"/>
    <property type="evidence" value="ECO:0007669"/>
    <property type="project" value="TreeGrafter"/>
</dbReference>
<proteinExistence type="predicted"/>
<dbReference type="PANTHER" id="PTHR11373">
    <property type="entry name" value="DEOXYNUCLEOSIDE TRIPHOSPHATE TRIPHOSPHOHYDROLASE"/>
    <property type="match status" value="1"/>
</dbReference>
<name>A0A7J7J5V1_BUGNE</name>
<accession>A0A7J7J5V1</accession>
<dbReference type="InterPro" id="IPR050135">
    <property type="entry name" value="dGTPase-like"/>
</dbReference>
<dbReference type="AlphaFoldDB" id="A0A7J7J5V1"/>
<organism evidence="1 2">
    <name type="scientific">Bugula neritina</name>
    <name type="common">Brown bryozoan</name>
    <name type="synonym">Sertularia neritina</name>
    <dbReference type="NCBI Taxonomy" id="10212"/>
    <lineage>
        <taxon>Eukaryota</taxon>
        <taxon>Metazoa</taxon>
        <taxon>Spiralia</taxon>
        <taxon>Lophotrochozoa</taxon>
        <taxon>Bryozoa</taxon>
        <taxon>Gymnolaemata</taxon>
        <taxon>Cheilostomatida</taxon>
        <taxon>Flustrina</taxon>
        <taxon>Buguloidea</taxon>
        <taxon>Bugulidae</taxon>
        <taxon>Bugula</taxon>
    </lineage>
</organism>
<keyword evidence="2" id="KW-1185">Reference proteome</keyword>
<sequence length="88" mass="10220">MVVDAIVMASDSLEICGKSIKECLDDMEAYTNLHDGIFYLIRDSNDRSLGEARQLLKRIEERKLYQRVPMLHIKKMNVNLQPPISRKN</sequence>
<evidence type="ECO:0000313" key="2">
    <source>
        <dbReference type="Proteomes" id="UP000593567"/>
    </source>
</evidence>
<comment type="caution">
    <text evidence="1">The sequence shown here is derived from an EMBL/GenBank/DDBJ whole genome shotgun (WGS) entry which is preliminary data.</text>
</comment>
<dbReference type="EMBL" id="VXIV02003081">
    <property type="protein sequence ID" value="KAF6021257.1"/>
    <property type="molecule type" value="Genomic_DNA"/>
</dbReference>
<dbReference type="Proteomes" id="UP000593567">
    <property type="component" value="Unassembled WGS sequence"/>
</dbReference>
<protein>
    <submittedName>
        <fullName evidence="1">Uncharacterized protein</fullName>
    </submittedName>
</protein>
<evidence type="ECO:0000313" key="1">
    <source>
        <dbReference type="EMBL" id="KAF6021257.1"/>
    </source>
</evidence>
<gene>
    <name evidence="1" type="ORF">EB796_020433</name>
</gene>
<dbReference type="GO" id="GO:0006203">
    <property type="term" value="P:dGTP catabolic process"/>
    <property type="evidence" value="ECO:0007669"/>
    <property type="project" value="TreeGrafter"/>
</dbReference>
<dbReference type="GO" id="GO:0008832">
    <property type="term" value="F:dGTPase activity"/>
    <property type="evidence" value="ECO:0007669"/>
    <property type="project" value="TreeGrafter"/>
</dbReference>
<dbReference type="Gene3D" id="1.10.3210.10">
    <property type="entry name" value="Hypothetical protein af1432"/>
    <property type="match status" value="1"/>
</dbReference>
<dbReference type="PANTHER" id="PTHR11373:SF4">
    <property type="entry name" value="DEOXYNUCLEOSIDE TRIPHOSPHATE TRIPHOSPHOHYDROLASE SAMHD1"/>
    <property type="match status" value="1"/>
</dbReference>
<reference evidence="1" key="1">
    <citation type="submission" date="2020-06" db="EMBL/GenBank/DDBJ databases">
        <title>Draft genome of Bugula neritina, a colonial animal packing powerful symbionts and potential medicines.</title>
        <authorList>
            <person name="Rayko M."/>
        </authorList>
    </citation>
    <scope>NUCLEOTIDE SEQUENCE [LARGE SCALE GENOMIC DNA]</scope>
    <source>
        <strain evidence="1">Kwan_BN1</strain>
    </source>
</reference>